<keyword evidence="1" id="KW-1133">Transmembrane helix</keyword>
<evidence type="ECO:0000313" key="3">
    <source>
        <dbReference type="Proteomes" id="UP000033682"/>
    </source>
</evidence>
<sequence>MGTYFSLQRKKITKSKLTVISVVILLVISFTVLYFNSKDLNGNNFSIKGQLQGNIILQKNSVAESKRKLSELKPTDHRYQSTKKDLKKVETSLAKKQKLLEDINNNHWVPVYEEQIRATKELKKNNSESNSKNFVNGIELRFKYLKAHPMPYESDTPVSGIQILLNLNETYWPILLTLVMIFILTYLYSGSYRNGKDITMVLPIGRIQSILTNASIGWICGIVILLGMSLLVFACASLFFGTGNIAYPYIIHQVVNGKFALGIVPVSQIVPNALILQIFAILFIALFTQLIAKIFRNQLPSLLLTILLLIGGSLITIVIQPLNAIAQWLPSTYLNPLKTVSGTLAYELENVQVNFGNGMLTLIISSCFLIVLLILVDYIQTKKKSKR</sequence>
<feature type="transmembrane region" description="Helical" evidence="1">
    <location>
        <begin position="302"/>
        <end position="322"/>
    </location>
</feature>
<evidence type="ECO:0000256" key="1">
    <source>
        <dbReference type="SAM" id="Phobius"/>
    </source>
</evidence>
<reference evidence="2 3" key="1">
    <citation type="submission" date="2015-01" db="EMBL/GenBank/DDBJ databases">
        <title>Comparative genomics of the lactic acid bacteria isolated from the honey bee gut.</title>
        <authorList>
            <person name="Ellegaard K.M."/>
            <person name="Tamarit D."/>
            <person name="Javelind E."/>
            <person name="Olofsson T."/>
            <person name="Andersson S.G."/>
            <person name="Vasquez A."/>
        </authorList>
    </citation>
    <scope>NUCLEOTIDE SEQUENCE [LARGE SCALE GENOMIC DNA]</scope>
    <source>
        <strain evidence="2 3">Hma11</strain>
    </source>
</reference>
<dbReference type="HOGENOM" id="CLU_058398_0_0_9"/>
<comment type="caution">
    <text evidence="2">The sequence shown here is derived from an EMBL/GenBank/DDBJ whole genome shotgun (WGS) entry which is preliminary data.</text>
</comment>
<gene>
    <name evidence="2" type="ORF">JF72_10510</name>
</gene>
<feature type="transmembrane region" description="Helical" evidence="1">
    <location>
        <begin position="274"/>
        <end position="295"/>
    </location>
</feature>
<organism evidence="2 3">
    <name type="scientific">Lactobacillus apis</name>
    <dbReference type="NCBI Taxonomy" id="303541"/>
    <lineage>
        <taxon>Bacteria</taxon>
        <taxon>Bacillati</taxon>
        <taxon>Bacillota</taxon>
        <taxon>Bacilli</taxon>
        <taxon>Lactobacillales</taxon>
        <taxon>Lactobacillaceae</taxon>
        <taxon>Lactobacillus</taxon>
    </lineage>
</organism>
<dbReference type="STRING" id="303541.JF72_10510"/>
<keyword evidence="1" id="KW-0812">Transmembrane</keyword>
<accession>A0A0F4LQP4</accession>
<dbReference type="Proteomes" id="UP000033682">
    <property type="component" value="Unassembled WGS sequence"/>
</dbReference>
<evidence type="ECO:0000313" key="2">
    <source>
        <dbReference type="EMBL" id="KJY60890.1"/>
    </source>
</evidence>
<feature type="transmembrane region" description="Helical" evidence="1">
    <location>
        <begin position="17"/>
        <end position="35"/>
    </location>
</feature>
<feature type="transmembrane region" description="Helical" evidence="1">
    <location>
        <begin position="358"/>
        <end position="379"/>
    </location>
</feature>
<dbReference type="AlphaFoldDB" id="A0A0F4LQP4"/>
<keyword evidence="3" id="KW-1185">Reference proteome</keyword>
<feature type="transmembrane region" description="Helical" evidence="1">
    <location>
        <begin position="210"/>
        <end position="240"/>
    </location>
</feature>
<protein>
    <submittedName>
        <fullName evidence="2">Uncharacterized protein</fullName>
    </submittedName>
</protein>
<dbReference type="EMBL" id="JXLG01000006">
    <property type="protein sequence ID" value="KJY60890.1"/>
    <property type="molecule type" value="Genomic_DNA"/>
</dbReference>
<proteinExistence type="predicted"/>
<dbReference type="PATRIC" id="fig|303541.3.peg.1211"/>
<dbReference type="RefSeq" id="WP_046307472.1">
    <property type="nucleotide sequence ID" value="NZ_KQ034000.1"/>
</dbReference>
<keyword evidence="1" id="KW-0472">Membrane</keyword>
<feature type="transmembrane region" description="Helical" evidence="1">
    <location>
        <begin position="171"/>
        <end position="189"/>
    </location>
</feature>
<name>A0A0F4LQP4_9LACO</name>